<dbReference type="RefSeq" id="WP_073277064.1">
    <property type="nucleotide sequence ID" value="NZ_FRAC01000014.1"/>
</dbReference>
<reference evidence="2 3" key="1">
    <citation type="submission" date="2016-11" db="EMBL/GenBank/DDBJ databases">
        <authorList>
            <person name="Jaros S."/>
            <person name="Januszkiewicz K."/>
            <person name="Wedrychowicz H."/>
        </authorList>
    </citation>
    <scope>NUCLEOTIDE SEQUENCE [LARGE SCALE GENOMIC DNA]</scope>
    <source>
        <strain evidence="2 3">DSM 15929</strain>
    </source>
</reference>
<protein>
    <submittedName>
        <fullName evidence="2">Uncharacterized protein</fullName>
    </submittedName>
</protein>
<keyword evidence="3" id="KW-1185">Reference proteome</keyword>
<gene>
    <name evidence="2" type="ORF">SAMN02745136_02860</name>
</gene>
<organism evidence="2 3">
    <name type="scientific">Anaerocolumna jejuensis DSM 15929</name>
    <dbReference type="NCBI Taxonomy" id="1121322"/>
    <lineage>
        <taxon>Bacteria</taxon>
        <taxon>Bacillati</taxon>
        <taxon>Bacillota</taxon>
        <taxon>Clostridia</taxon>
        <taxon>Lachnospirales</taxon>
        <taxon>Lachnospiraceae</taxon>
        <taxon>Anaerocolumna</taxon>
    </lineage>
</organism>
<dbReference type="OrthoDB" id="2003001at2"/>
<accession>A0A1M6TSR5</accession>
<dbReference type="Proteomes" id="UP000184386">
    <property type="component" value="Unassembled WGS sequence"/>
</dbReference>
<feature type="coiled-coil region" evidence="1">
    <location>
        <begin position="40"/>
        <end position="67"/>
    </location>
</feature>
<evidence type="ECO:0000313" key="3">
    <source>
        <dbReference type="Proteomes" id="UP000184386"/>
    </source>
</evidence>
<proteinExistence type="predicted"/>
<sequence>MSRTYQPIISPNDFTLQQFVSQFEDAKKNITIPDFVATLLEHEKDEAQRIEELEALLEERKRKLKSKEK</sequence>
<evidence type="ECO:0000256" key="1">
    <source>
        <dbReference type="SAM" id="Coils"/>
    </source>
</evidence>
<dbReference type="AlphaFoldDB" id="A0A1M6TSR5"/>
<dbReference type="STRING" id="1121322.SAMN02745136_02860"/>
<evidence type="ECO:0000313" key="2">
    <source>
        <dbReference type="EMBL" id="SHK59987.1"/>
    </source>
</evidence>
<name>A0A1M6TSR5_9FIRM</name>
<dbReference type="EMBL" id="FRAC01000014">
    <property type="protein sequence ID" value="SHK59987.1"/>
    <property type="molecule type" value="Genomic_DNA"/>
</dbReference>
<keyword evidence="1" id="KW-0175">Coiled coil</keyword>